<comment type="caution">
    <text evidence="1">The sequence shown here is derived from an EMBL/GenBank/DDBJ whole genome shotgun (WGS) entry which is preliminary data.</text>
</comment>
<dbReference type="RefSeq" id="WP_236291498.1">
    <property type="nucleotide sequence ID" value="NZ_CAKMMW010000022.1"/>
</dbReference>
<evidence type="ECO:0000313" key="1">
    <source>
        <dbReference type="EMBL" id="CAH1222902.1"/>
    </source>
</evidence>
<gene>
    <name evidence="1" type="ORF">PAECIP111891_05407</name>
</gene>
<protein>
    <submittedName>
        <fullName evidence="1">Uncharacterized protein</fullName>
    </submittedName>
</protein>
<name>A0ABM9CSF6_9BACL</name>
<dbReference type="Proteomes" id="UP000838821">
    <property type="component" value="Unassembled WGS sequence"/>
</dbReference>
<proteinExistence type="predicted"/>
<dbReference type="EMBL" id="CAKMMW010000022">
    <property type="protein sequence ID" value="CAH1222902.1"/>
    <property type="molecule type" value="Genomic_DNA"/>
</dbReference>
<reference evidence="1" key="1">
    <citation type="submission" date="2022-01" db="EMBL/GenBank/DDBJ databases">
        <authorList>
            <person name="Criscuolo A."/>
        </authorList>
    </citation>
    <scope>NUCLEOTIDE SEQUENCE</scope>
    <source>
        <strain evidence="1">CIP111891</strain>
    </source>
</reference>
<evidence type="ECO:0000313" key="2">
    <source>
        <dbReference type="Proteomes" id="UP000838821"/>
    </source>
</evidence>
<sequence length="65" mass="7133">MITCEQCGKTNGSRKIGNSWVCGDCKIGEVKTILLNKAGKVTMVKEKIVGYACDEESLSRDHKVE</sequence>
<accession>A0ABM9CSF6</accession>
<keyword evidence="2" id="KW-1185">Reference proteome</keyword>
<organism evidence="1 2">
    <name type="scientific">Paenibacillus allorhizoplanae</name>
    <dbReference type="NCBI Taxonomy" id="2905648"/>
    <lineage>
        <taxon>Bacteria</taxon>
        <taxon>Bacillati</taxon>
        <taxon>Bacillota</taxon>
        <taxon>Bacilli</taxon>
        <taxon>Bacillales</taxon>
        <taxon>Paenibacillaceae</taxon>
        <taxon>Paenibacillus</taxon>
    </lineage>
</organism>